<gene>
    <name evidence="1" type="primary">rlmJ</name>
    <name evidence="2" type="ordered locus">Bind_0661</name>
</gene>
<dbReference type="GO" id="GO:0036307">
    <property type="term" value="F:23S rRNA (adenine(2030)-N(6))-methyltransferase activity"/>
    <property type="evidence" value="ECO:0007669"/>
    <property type="project" value="UniProtKB-UniRule"/>
</dbReference>
<dbReference type="Pfam" id="PF04378">
    <property type="entry name" value="RsmJ"/>
    <property type="match status" value="1"/>
</dbReference>
<feature type="binding site" evidence="1">
    <location>
        <position position="119"/>
    </location>
    <ligand>
        <name>S-adenosyl-L-methionine</name>
        <dbReference type="ChEBI" id="CHEBI:59789"/>
    </ligand>
</feature>
<keyword evidence="1" id="KW-0949">S-adenosyl-L-methionine</keyword>
<feature type="active site" description="Proton acceptor" evidence="1">
    <location>
        <position position="165"/>
    </location>
</feature>
<dbReference type="PANTHER" id="PTHR37426">
    <property type="entry name" value="RIBOSOMAL RNA LARGE SUBUNIT METHYLTRANSFERASE J"/>
    <property type="match status" value="1"/>
</dbReference>
<dbReference type="GO" id="GO:0003723">
    <property type="term" value="F:RNA binding"/>
    <property type="evidence" value="ECO:0007669"/>
    <property type="project" value="UniProtKB-UniRule"/>
</dbReference>
<sequence length="281" mass="31099">MNYRHDFHAGNFADVFKHIILARALTYLGRKPKPYRVIDTHAGSGLYGLADVRAEKTGEWRQGIGRLLAADLSGDLAALLAPYLAIVAPLVKADPPTYPGSPLIARQLMRREDRLQCCELEPSAALRLKTNCGEDARFRFAAIDAYTGLKAYIPPVERRGLVLIDPPFEKPDEFETLAKALVEAWQKWSSGIYLVWYPVKEPRRVDHFVAALRDAGIKRLLRLELQVAPLAPQGPLVRNGLLVINPPFGLDEEARIILPALASLLSDGQGGTSMVEWVSGE</sequence>
<comment type="catalytic activity">
    <reaction evidence="1">
        <text>adenosine(2030) in 23S rRNA + S-adenosyl-L-methionine = N(6)-methyladenosine(2030) in 23S rRNA + S-adenosyl-L-homocysteine + H(+)</text>
        <dbReference type="Rhea" id="RHEA:43736"/>
        <dbReference type="Rhea" id="RHEA-COMP:10668"/>
        <dbReference type="Rhea" id="RHEA-COMP:10669"/>
        <dbReference type="ChEBI" id="CHEBI:15378"/>
        <dbReference type="ChEBI" id="CHEBI:57856"/>
        <dbReference type="ChEBI" id="CHEBI:59789"/>
        <dbReference type="ChEBI" id="CHEBI:74411"/>
        <dbReference type="ChEBI" id="CHEBI:74449"/>
        <dbReference type="EC" id="2.1.1.266"/>
    </reaction>
</comment>
<dbReference type="EMBL" id="CP001016">
    <property type="protein sequence ID" value="ACB94311.1"/>
    <property type="molecule type" value="Genomic_DNA"/>
</dbReference>
<feature type="site" description="Interaction with substrate rRNA" evidence="1">
    <location>
        <position position="3"/>
    </location>
</feature>
<dbReference type="EC" id="2.1.1.266" evidence="1"/>
<dbReference type="STRING" id="395963.Bind_0661"/>
<dbReference type="Gene3D" id="3.40.50.150">
    <property type="entry name" value="Vaccinia Virus protein VP39"/>
    <property type="match status" value="1"/>
</dbReference>
<feature type="binding site" evidence="1">
    <location>
        <position position="165"/>
    </location>
    <ligand>
        <name>S-adenosyl-L-methionine</name>
        <dbReference type="ChEBI" id="CHEBI:59789"/>
    </ligand>
</feature>
<dbReference type="RefSeq" id="WP_012383669.1">
    <property type="nucleotide sequence ID" value="NC_010581.1"/>
</dbReference>
<dbReference type="InterPro" id="IPR007473">
    <property type="entry name" value="RlmJ"/>
</dbReference>
<keyword evidence="1" id="KW-0694">RNA-binding</keyword>
<evidence type="ECO:0000313" key="3">
    <source>
        <dbReference type="Proteomes" id="UP000001695"/>
    </source>
</evidence>
<dbReference type="GO" id="GO:0005829">
    <property type="term" value="C:cytosol"/>
    <property type="evidence" value="ECO:0007669"/>
    <property type="project" value="TreeGrafter"/>
</dbReference>
<keyword evidence="3" id="KW-1185">Reference proteome</keyword>
<feature type="binding site" evidence="1">
    <location>
        <begin position="144"/>
        <end position="145"/>
    </location>
    <ligand>
        <name>S-adenosyl-L-methionine</name>
        <dbReference type="ChEBI" id="CHEBI:59789"/>
    </ligand>
</feature>
<comment type="similarity">
    <text evidence="1">Belongs to the RlmJ family.</text>
</comment>
<accession>B2IGC6</accession>
<reference evidence="3" key="1">
    <citation type="submission" date="2008-03" db="EMBL/GenBank/DDBJ databases">
        <title>Complete sequence of chromosome of Beijerinckia indica subsp. indica ATCC 9039.</title>
        <authorList>
            <consortium name="US DOE Joint Genome Institute"/>
            <person name="Copeland A."/>
            <person name="Lucas S."/>
            <person name="Lapidus A."/>
            <person name="Glavina del Rio T."/>
            <person name="Dalin E."/>
            <person name="Tice H."/>
            <person name="Bruce D."/>
            <person name="Goodwin L."/>
            <person name="Pitluck S."/>
            <person name="LaButti K."/>
            <person name="Schmutz J."/>
            <person name="Larimer F."/>
            <person name="Land M."/>
            <person name="Hauser L."/>
            <person name="Kyrpides N."/>
            <person name="Mikhailova N."/>
            <person name="Dunfield P.F."/>
            <person name="Dedysh S.N."/>
            <person name="Liesack W."/>
            <person name="Saw J.H."/>
            <person name="Alam M."/>
            <person name="Chen Y."/>
            <person name="Murrell J.C."/>
            <person name="Richardson P."/>
        </authorList>
    </citation>
    <scope>NUCLEOTIDE SEQUENCE [LARGE SCALE GENOMIC DNA]</scope>
    <source>
        <strain evidence="3">ATCC 9039 / DSM 1715 / NCIMB 8712</strain>
    </source>
</reference>
<dbReference type="AlphaFoldDB" id="B2IGC6"/>
<evidence type="ECO:0000313" key="2">
    <source>
        <dbReference type="EMBL" id="ACB94311.1"/>
    </source>
</evidence>
<comment type="function">
    <text evidence="1">Specifically methylates the adenine in position 2030 of 23S rRNA.</text>
</comment>
<keyword evidence="1" id="KW-0808">Transferase</keyword>
<dbReference type="eggNOG" id="COG2961">
    <property type="taxonomic scope" value="Bacteria"/>
</dbReference>
<protein>
    <recommendedName>
        <fullName evidence="1">Ribosomal RNA large subunit methyltransferase J</fullName>
        <ecNumber evidence="1">2.1.1.266</ecNumber>
    </recommendedName>
    <alternativeName>
        <fullName evidence="1">23S rRNA (adenine(2030)-N6)-methyltransferase</fullName>
    </alternativeName>
    <alternativeName>
        <fullName evidence="1">23S rRNA m6A2030 methyltransferase</fullName>
    </alternativeName>
</protein>
<evidence type="ECO:0000256" key="1">
    <source>
        <dbReference type="HAMAP-Rule" id="MF_00934"/>
    </source>
</evidence>
<keyword evidence="1" id="KW-0698">rRNA processing</keyword>
<name>B2IGC6_BEII9</name>
<dbReference type="GO" id="GO:0070475">
    <property type="term" value="P:rRNA base methylation"/>
    <property type="evidence" value="ECO:0007669"/>
    <property type="project" value="UniProtKB-UniRule"/>
</dbReference>
<reference evidence="2 3" key="2">
    <citation type="journal article" date="2010" name="J. Bacteriol.">
        <title>Complete genome sequence of Beijerinckia indica subsp. indica.</title>
        <authorList>
            <person name="Tamas I."/>
            <person name="Dedysh S.N."/>
            <person name="Liesack W."/>
            <person name="Stott M.B."/>
            <person name="Alam M."/>
            <person name="Murrell J.C."/>
            <person name="Dunfield P.F."/>
        </authorList>
    </citation>
    <scope>NUCLEOTIDE SEQUENCE [LARGE SCALE GENOMIC DNA]</scope>
    <source>
        <strain evidence="3">ATCC 9039 / DSM 1715 / NCIMB 8712</strain>
    </source>
</reference>
<dbReference type="KEGG" id="bid:Bind_0661"/>
<feature type="binding site" evidence="1">
    <location>
        <position position="41"/>
    </location>
    <ligand>
        <name>S-adenosyl-L-methionine</name>
        <dbReference type="ChEBI" id="CHEBI:59789"/>
    </ligand>
</feature>
<organism evidence="2 3">
    <name type="scientific">Beijerinckia indica subsp. indica (strain ATCC 9039 / DSM 1715 / NCIMB 8712)</name>
    <dbReference type="NCBI Taxonomy" id="395963"/>
    <lineage>
        <taxon>Bacteria</taxon>
        <taxon>Pseudomonadati</taxon>
        <taxon>Pseudomonadota</taxon>
        <taxon>Alphaproteobacteria</taxon>
        <taxon>Hyphomicrobiales</taxon>
        <taxon>Beijerinckiaceae</taxon>
        <taxon>Beijerinckia</taxon>
    </lineage>
</organism>
<dbReference type="Proteomes" id="UP000001695">
    <property type="component" value="Chromosome"/>
</dbReference>
<feature type="binding site" evidence="1">
    <location>
        <position position="101"/>
    </location>
    <ligand>
        <name>S-adenosyl-L-methionine</name>
        <dbReference type="ChEBI" id="CHEBI:59789"/>
    </ligand>
</feature>
<feature type="binding site" evidence="1">
    <location>
        <position position="18"/>
    </location>
    <ligand>
        <name>S-adenosyl-L-methionine</name>
        <dbReference type="ChEBI" id="CHEBI:59789"/>
    </ligand>
</feature>
<dbReference type="SUPFAM" id="SSF53335">
    <property type="entry name" value="S-adenosyl-L-methionine-dependent methyltransferases"/>
    <property type="match status" value="1"/>
</dbReference>
<dbReference type="HOGENOM" id="CLU_061769_0_0_5"/>
<dbReference type="OrthoDB" id="9791274at2"/>
<dbReference type="PANTHER" id="PTHR37426:SF1">
    <property type="entry name" value="RIBOSOMAL RNA LARGE SUBUNIT METHYLTRANSFERASE J"/>
    <property type="match status" value="1"/>
</dbReference>
<dbReference type="HAMAP" id="MF_00934">
    <property type="entry name" value="23SrRNA_methyltr_J"/>
    <property type="match status" value="1"/>
</dbReference>
<proteinExistence type="inferred from homology"/>
<dbReference type="InterPro" id="IPR029063">
    <property type="entry name" value="SAM-dependent_MTases_sf"/>
</dbReference>
<comment type="subunit">
    <text evidence="1">Monomer.</text>
</comment>
<keyword evidence="1" id="KW-0489">Methyltransferase</keyword>